<name>A0AAW0US11_SCYPA</name>
<proteinExistence type="predicted"/>
<sequence>MAAGVLAAVRVGGALPGAIGGCGRRRNWRHKMMVRCSSAVGQSSVLLSRLLLVHCHQVHAHVRAGESIQ</sequence>
<reference evidence="1 2" key="1">
    <citation type="submission" date="2023-03" db="EMBL/GenBank/DDBJ databases">
        <title>High-quality genome of Scylla paramamosain provides insights in environmental adaptation.</title>
        <authorList>
            <person name="Zhang L."/>
        </authorList>
    </citation>
    <scope>NUCLEOTIDE SEQUENCE [LARGE SCALE GENOMIC DNA]</scope>
    <source>
        <strain evidence="1">LZ_2023a</strain>
        <tissue evidence="1">Muscle</tissue>
    </source>
</reference>
<evidence type="ECO:0000313" key="2">
    <source>
        <dbReference type="Proteomes" id="UP001487740"/>
    </source>
</evidence>
<evidence type="ECO:0000313" key="1">
    <source>
        <dbReference type="EMBL" id="KAK8402251.1"/>
    </source>
</evidence>
<gene>
    <name evidence="1" type="ORF">O3P69_001399</name>
</gene>
<keyword evidence="2" id="KW-1185">Reference proteome</keyword>
<comment type="caution">
    <text evidence="1">The sequence shown here is derived from an EMBL/GenBank/DDBJ whole genome shotgun (WGS) entry which is preliminary data.</text>
</comment>
<dbReference type="AlphaFoldDB" id="A0AAW0US11"/>
<evidence type="ECO:0008006" key="3">
    <source>
        <dbReference type="Google" id="ProtNLM"/>
    </source>
</evidence>
<organism evidence="1 2">
    <name type="scientific">Scylla paramamosain</name>
    <name type="common">Mud crab</name>
    <dbReference type="NCBI Taxonomy" id="85552"/>
    <lineage>
        <taxon>Eukaryota</taxon>
        <taxon>Metazoa</taxon>
        <taxon>Ecdysozoa</taxon>
        <taxon>Arthropoda</taxon>
        <taxon>Crustacea</taxon>
        <taxon>Multicrustacea</taxon>
        <taxon>Malacostraca</taxon>
        <taxon>Eumalacostraca</taxon>
        <taxon>Eucarida</taxon>
        <taxon>Decapoda</taxon>
        <taxon>Pleocyemata</taxon>
        <taxon>Brachyura</taxon>
        <taxon>Eubrachyura</taxon>
        <taxon>Portunoidea</taxon>
        <taxon>Portunidae</taxon>
        <taxon>Portuninae</taxon>
        <taxon>Scylla</taxon>
    </lineage>
</organism>
<protein>
    <recommendedName>
        <fullName evidence="3">Secreted protein</fullName>
    </recommendedName>
</protein>
<accession>A0AAW0US11</accession>
<dbReference type="Proteomes" id="UP001487740">
    <property type="component" value="Unassembled WGS sequence"/>
</dbReference>
<dbReference type="EMBL" id="JARAKH010000008">
    <property type="protein sequence ID" value="KAK8402251.1"/>
    <property type="molecule type" value="Genomic_DNA"/>
</dbReference>